<organism evidence="1 2">
    <name type="scientific">Gossypium australe</name>
    <dbReference type="NCBI Taxonomy" id="47621"/>
    <lineage>
        <taxon>Eukaryota</taxon>
        <taxon>Viridiplantae</taxon>
        <taxon>Streptophyta</taxon>
        <taxon>Embryophyta</taxon>
        <taxon>Tracheophyta</taxon>
        <taxon>Spermatophyta</taxon>
        <taxon>Magnoliopsida</taxon>
        <taxon>eudicotyledons</taxon>
        <taxon>Gunneridae</taxon>
        <taxon>Pentapetalae</taxon>
        <taxon>rosids</taxon>
        <taxon>malvids</taxon>
        <taxon>Malvales</taxon>
        <taxon>Malvaceae</taxon>
        <taxon>Malvoideae</taxon>
        <taxon>Gossypium</taxon>
    </lineage>
</organism>
<protein>
    <submittedName>
        <fullName evidence="1">Reverse transcriptase</fullName>
    </submittedName>
</protein>
<dbReference type="OrthoDB" id="1937198at2759"/>
<accession>A0A5B6V0U4</accession>
<keyword evidence="1" id="KW-0548">Nucleotidyltransferase</keyword>
<comment type="caution">
    <text evidence="1">The sequence shown here is derived from an EMBL/GenBank/DDBJ whole genome shotgun (WGS) entry which is preliminary data.</text>
</comment>
<dbReference type="InterPro" id="IPR052343">
    <property type="entry name" value="Retrotransposon-Effector_Assoc"/>
</dbReference>
<sequence length="294" mass="33800">MIYDLEEIPIGVIDGKKRQRKNVFFEKVSEISNSEEKEGEGYLAYQKTLSVTTRGIKAFCGWFVEISMRSSFLLKRKSGLDEMTGGWTNFGRFFGISCEDEVRRLWESSRGMVPQRLERGSSNVEHILEWVNRCIMNEMNQCLIARYERDAILNAVKTMTSMKAPGPDGFRGLFFQTYWHIVGYDVGTFCLKVLNGGMFLDDINYTHIVLIPKNSNPNGMKYFCPISLCLVLYKIISKVVCINEAQCAFVLGRLITNNILLAYEILEVLKREIYGKKGQFTLKLDMSKAYDRVE</sequence>
<gene>
    <name evidence="1" type="ORF">EPI10_029136</name>
</gene>
<dbReference type="EMBL" id="SMMG02000009">
    <property type="protein sequence ID" value="KAA3462673.1"/>
    <property type="molecule type" value="Genomic_DNA"/>
</dbReference>
<proteinExistence type="predicted"/>
<keyword evidence="1" id="KW-0695">RNA-directed DNA polymerase</keyword>
<dbReference type="PANTHER" id="PTHR46890">
    <property type="entry name" value="NON-LTR RETROLELEMENT REVERSE TRANSCRIPTASE-LIKE PROTEIN-RELATED"/>
    <property type="match status" value="1"/>
</dbReference>
<evidence type="ECO:0000313" key="1">
    <source>
        <dbReference type="EMBL" id="KAA3462673.1"/>
    </source>
</evidence>
<name>A0A5B6V0U4_9ROSI</name>
<keyword evidence="1" id="KW-0808">Transferase</keyword>
<dbReference type="PANTHER" id="PTHR46890:SF48">
    <property type="entry name" value="RNA-DIRECTED DNA POLYMERASE"/>
    <property type="match status" value="1"/>
</dbReference>
<dbReference type="GO" id="GO:0003964">
    <property type="term" value="F:RNA-directed DNA polymerase activity"/>
    <property type="evidence" value="ECO:0007669"/>
    <property type="project" value="UniProtKB-KW"/>
</dbReference>
<dbReference type="AlphaFoldDB" id="A0A5B6V0U4"/>
<keyword evidence="2" id="KW-1185">Reference proteome</keyword>
<evidence type="ECO:0000313" key="2">
    <source>
        <dbReference type="Proteomes" id="UP000325315"/>
    </source>
</evidence>
<reference evidence="2" key="1">
    <citation type="journal article" date="2019" name="Plant Biotechnol. J.">
        <title>Genome sequencing of the Australian wild diploid species Gossypium australe highlights disease resistance and delayed gland morphogenesis.</title>
        <authorList>
            <person name="Cai Y."/>
            <person name="Cai X."/>
            <person name="Wang Q."/>
            <person name="Wang P."/>
            <person name="Zhang Y."/>
            <person name="Cai C."/>
            <person name="Xu Y."/>
            <person name="Wang K."/>
            <person name="Zhou Z."/>
            <person name="Wang C."/>
            <person name="Geng S."/>
            <person name="Li B."/>
            <person name="Dong Q."/>
            <person name="Hou Y."/>
            <person name="Wang H."/>
            <person name="Ai P."/>
            <person name="Liu Z."/>
            <person name="Yi F."/>
            <person name="Sun M."/>
            <person name="An G."/>
            <person name="Cheng J."/>
            <person name="Zhang Y."/>
            <person name="Shi Q."/>
            <person name="Xie Y."/>
            <person name="Shi X."/>
            <person name="Chang Y."/>
            <person name="Huang F."/>
            <person name="Chen Y."/>
            <person name="Hong S."/>
            <person name="Mi L."/>
            <person name="Sun Q."/>
            <person name="Zhang L."/>
            <person name="Zhou B."/>
            <person name="Peng R."/>
            <person name="Zhang X."/>
            <person name="Liu F."/>
        </authorList>
    </citation>
    <scope>NUCLEOTIDE SEQUENCE [LARGE SCALE GENOMIC DNA]</scope>
    <source>
        <strain evidence="2">cv. PA1801</strain>
    </source>
</reference>
<dbReference type="Proteomes" id="UP000325315">
    <property type="component" value="Unassembled WGS sequence"/>
</dbReference>